<dbReference type="EMBL" id="AP012032">
    <property type="protein sequence ID" value="BAK12785.1"/>
    <property type="molecule type" value="Genomic_DNA"/>
</dbReference>
<keyword evidence="5 7" id="KW-0732">Signal</keyword>
<dbReference type="InterPro" id="IPR006311">
    <property type="entry name" value="TAT_signal"/>
</dbReference>
<evidence type="ECO:0000256" key="5">
    <source>
        <dbReference type="ARBA" id="ARBA00022729"/>
    </source>
</evidence>
<dbReference type="AlphaFoldDB" id="A0A0H3L7E8"/>
<evidence type="ECO:0000256" key="4">
    <source>
        <dbReference type="ARBA" id="ARBA00015372"/>
    </source>
</evidence>
<dbReference type="Proteomes" id="UP000006690">
    <property type="component" value="Chromosome"/>
</dbReference>
<dbReference type="PIRSF" id="PIRSF006281">
    <property type="entry name" value="MdoG"/>
    <property type="match status" value="1"/>
</dbReference>
<dbReference type="GeneID" id="57266636"/>
<feature type="signal peptide" evidence="7">
    <location>
        <begin position="1"/>
        <end position="28"/>
    </location>
</feature>
<gene>
    <name evidence="9" type="primary">opgD2</name>
    <name evidence="9" type="ordered locus">PAJ_2705</name>
</gene>
<dbReference type="GO" id="GO:0003824">
    <property type="term" value="F:catalytic activity"/>
    <property type="evidence" value="ECO:0007669"/>
    <property type="project" value="InterPro"/>
</dbReference>
<proteinExistence type="inferred from homology"/>
<dbReference type="KEGG" id="paj:PAJ_2705"/>
<dbReference type="InterPro" id="IPR014718">
    <property type="entry name" value="GH-type_carb-bd"/>
</dbReference>
<comment type="pathway">
    <text evidence="2">Glycan metabolism; osmoregulated periplasmic glucan (OPG) biosynthesis.</text>
</comment>
<sequence>MVTRRTLLTYSGAFAALSALGISPGAIAAGVLKLGNSEAFNFETLIAQAKALAAKPYEKPTSFDPSLLSNITYDAYMKTVYKPDYALFKNAGRFPVTFFMVNGLHRMPVKMHVVENNAAREIIQNIDYFTTTDKNVTLPALKGNVFSGFRVLASQDTLKTNPQNDWISFMGASYFRAIGELGQFGLSARGIALNTVQPGVDEEFPDFTDFWFEAPKDDSKHLTVYALLNGPSITGAYKFILQRGKGVIQDVECTLFLRKDIQRFGIAPLTSMYWFSKTVKGAATDWRPEVHDSDGLAMWTGSGEHIWRPLNNPLRVVTSSFHDENPRGFGLLQKDRDFDSYLDAAHYEKRPDLWVEPRGEWGKGSVQLMEIPTDDEIYDNIVAMWVPDAPAKAGDQHHFHYRLHWLADEPYPSPLARCGATRLGRGGVPGSDRPHDSRKFAVEFRGDVLNHLPSGVSPEAVLSASRGTFENVLVSKLPDDSGNWLAQFDLVAGEGDPVELKLYLKAQDKVVSETWCYQYHPFNSPAKPWPVACETK</sequence>
<dbReference type="SUPFAM" id="SSF74650">
    <property type="entry name" value="Galactose mutarotase-like"/>
    <property type="match status" value="1"/>
</dbReference>
<feature type="domain" description="Glucan biosynthesis periplasmic MdoG C-terminal" evidence="8">
    <location>
        <begin position="40"/>
        <end position="519"/>
    </location>
</feature>
<dbReference type="OrthoDB" id="335750at2"/>
<dbReference type="PANTHER" id="PTHR30504">
    <property type="entry name" value="GLUCANS BIOSYNTHESIS PROTEIN"/>
    <property type="match status" value="1"/>
</dbReference>
<protein>
    <recommendedName>
        <fullName evidence="4">Glucans biosynthesis protein D</fullName>
    </recommendedName>
</protein>
<dbReference type="Gene3D" id="2.70.98.10">
    <property type="match status" value="1"/>
</dbReference>
<comment type="subcellular location">
    <subcellularLocation>
        <location evidence="1">Periplasm</location>
    </subcellularLocation>
</comment>
<organism evidence="9 10">
    <name type="scientific">Pantoea ananatis (strain AJ13355)</name>
    <dbReference type="NCBI Taxonomy" id="932677"/>
    <lineage>
        <taxon>Bacteria</taxon>
        <taxon>Pseudomonadati</taxon>
        <taxon>Pseudomonadota</taxon>
        <taxon>Gammaproteobacteria</taxon>
        <taxon>Enterobacterales</taxon>
        <taxon>Erwiniaceae</taxon>
        <taxon>Pantoea</taxon>
    </lineage>
</organism>
<accession>A0A0H3L7E8</accession>
<dbReference type="InterPro" id="IPR013783">
    <property type="entry name" value="Ig-like_fold"/>
</dbReference>
<dbReference type="InterPro" id="IPR014438">
    <property type="entry name" value="Glucan_biosyn_MdoG/MdoD"/>
</dbReference>
<dbReference type="SUPFAM" id="SSF81296">
    <property type="entry name" value="E set domains"/>
    <property type="match status" value="1"/>
</dbReference>
<dbReference type="PATRIC" id="fig|932677.3.peg.3162"/>
<dbReference type="GO" id="GO:0030288">
    <property type="term" value="C:outer membrane-bounded periplasmic space"/>
    <property type="evidence" value="ECO:0007669"/>
    <property type="project" value="TreeGrafter"/>
</dbReference>
<dbReference type="PANTHER" id="PTHR30504:SF3">
    <property type="entry name" value="GLUCANS BIOSYNTHESIS PROTEIN D"/>
    <property type="match status" value="1"/>
</dbReference>
<dbReference type="eggNOG" id="COG3131">
    <property type="taxonomic scope" value="Bacteria"/>
</dbReference>
<reference evidence="10" key="1">
    <citation type="journal article" date="2012" name="Appl. Microbiol. Biotechnol.">
        <title>The complete genome sequence of Pantoea ananatis AJ13355, an organism with great biotechnological potential.</title>
        <authorList>
            <person name="Hara Y."/>
            <person name="Kadotani N."/>
            <person name="Izui H."/>
            <person name="Katashkina J.I."/>
            <person name="Kuvaeva T.M."/>
            <person name="Andreeva I.G."/>
            <person name="Golubeva L.I."/>
            <person name="Malko D.B."/>
            <person name="Makeev V.J."/>
            <person name="Mashko S.V."/>
            <person name="Kozlov Y.I."/>
        </authorList>
    </citation>
    <scope>NUCLEOTIDE SEQUENCE [LARGE SCALE GENOMIC DNA]</scope>
    <source>
        <strain evidence="10">AJ13355</strain>
    </source>
</reference>
<dbReference type="InterPro" id="IPR011013">
    <property type="entry name" value="Gal_mutarotase_sf_dom"/>
</dbReference>
<dbReference type="RefSeq" id="WP_013027341.1">
    <property type="nucleotide sequence ID" value="NC_017531.2"/>
</dbReference>
<dbReference type="PROSITE" id="PS51318">
    <property type="entry name" value="TAT"/>
    <property type="match status" value="1"/>
</dbReference>
<dbReference type="GO" id="GO:0030246">
    <property type="term" value="F:carbohydrate binding"/>
    <property type="evidence" value="ECO:0007669"/>
    <property type="project" value="InterPro"/>
</dbReference>
<evidence type="ECO:0000313" key="10">
    <source>
        <dbReference type="Proteomes" id="UP000006690"/>
    </source>
</evidence>
<evidence type="ECO:0000313" key="9">
    <source>
        <dbReference type="EMBL" id="BAK12785.1"/>
    </source>
</evidence>
<dbReference type="GO" id="GO:0051274">
    <property type="term" value="P:beta-glucan biosynthetic process"/>
    <property type="evidence" value="ECO:0007669"/>
    <property type="project" value="TreeGrafter"/>
</dbReference>
<feature type="chain" id="PRO_5002614254" description="Glucans biosynthesis protein D" evidence="7">
    <location>
        <begin position="29"/>
        <end position="536"/>
    </location>
</feature>
<dbReference type="Gene3D" id="2.60.40.10">
    <property type="entry name" value="Immunoglobulins"/>
    <property type="match status" value="1"/>
</dbReference>
<dbReference type="InterPro" id="IPR007444">
    <property type="entry name" value="Glucan_biosyn_MdoG_C"/>
</dbReference>
<evidence type="ECO:0000256" key="6">
    <source>
        <dbReference type="ARBA" id="ARBA00022764"/>
    </source>
</evidence>
<evidence type="ECO:0000256" key="1">
    <source>
        <dbReference type="ARBA" id="ARBA00004418"/>
    </source>
</evidence>
<dbReference type="UniPathway" id="UPA00637"/>
<dbReference type="InterPro" id="IPR014756">
    <property type="entry name" value="Ig_E-set"/>
</dbReference>
<evidence type="ECO:0000259" key="8">
    <source>
        <dbReference type="Pfam" id="PF04349"/>
    </source>
</evidence>
<evidence type="ECO:0000256" key="7">
    <source>
        <dbReference type="SAM" id="SignalP"/>
    </source>
</evidence>
<keyword evidence="6" id="KW-0574">Periplasm</keyword>
<evidence type="ECO:0000256" key="2">
    <source>
        <dbReference type="ARBA" id="ARBA00005001"/>
    </source>
</evidence>
<dbReference type="HOGENOM" id="CLU_023403_2_0_6"/>
<evidence type="ECO:0000256" key="3">
    <source>
        <dbReference type="ARBA" id="ARBA00009284"/>
    </source>
</evidence>
<dbReference type="Pfam" id="PF04349">
    <property type="entry name" value="MdoG"/>
    <property type="match status" value="1"/>
</dbReference>
<name>A0A0H3L7E8_PANAA</name>
<comment type="similarity">
    <text evidence="3">Belongs to the OpgD/OpgG family.</text>
</comment>